<comment type="catalytic activity">
    <reaction evidence="13">
        <text>L-leucine + 2-oxoglutarate = 4-methyl-2-oxopentanoate + L-glutamate</text>
        <dbReference type="Rhea" id="RHEA:18321"/>
        <dbReference type="ChEBI" id="CHEBI:16810"/>
        <dbReference type="ChEBI" id="CHEBI:17865"/>
        <dbReference type="ChEBI" id="CHEBI:29985"/>
        <dbReference type="ChEBI" id="CHEBI:57427"/>
        <dbReference type="EC" id="2.6.1.42"/>
    </reaction>
</comment>
<sequence length="285" mass="32280">MWVYLNQQFVEDDQARISVFDRGFLFGDGVFETLRVYDTRLLFLNRHLQRLHQSCELLGLSLPTPHPEWETLLQEVVERNDLHHSMIRITISRGVGGVGPDPSGCSNSTIVMFPRPVPQLSKDQKKHGVSLTILNTRRQPSLALPSQVKSLNYLNNILAKQEAINAHTFDGILLNTEGFLAECTTSNFFFAKEQRLHTPSLQCGILPGITREIVLELAKEEGIDVQEGMYQPEDLWDADEAFLTNTGFGVLPVNTIETRPLTSSRERSITKTIQHLYEKHIAESI</sequence>
<dbReference type="PANTHER" id="PTHR42743">
    <property type="entry name" value="AMINO-ACID AMINOTRANSFERASE"/>
    <property type="match status" value="1"/>
</dbReference>
<dbReference type="Proteomes" id="UP001250932">
    <property type="component" value="Unassembled WGS sequence"/>
</dbReference>
<dbReference type="Pfam" id="PF01063">
    <property type="entry name" value="Aminotran_4"/>
    <property type="match status" value="1"/>
</dbReference>
<evidence type="ECO:0000256" key="4">
    <source>
        <dbReference type="ARBA" id="ARBA00005072"/>
    </source>
</evidence>
<name>A0ABU3K9W9_9BACT</name>
<evidence type="ECO:0000256" key="12">
    <source>
        <dbReference type="ARBA" id="ARBA00048798"/>
    </source>
</evidence>
<evidence type="ECO:0000256" key="10">
    <source>
        <dbReference type="ARBA" id="ARBA00035633"/>
    </source>
</evidence>
<accession>A0ABU3K9W9</accession>
<evidence type="ECO:0000256" key="7">
    <source>
        <dbReference type="ARBA" id="ARBA00022898"/>
    </source>
</evidence>
<dbReference type="PANTHER" id="PTHR42743:SF11">
    <property type="entry name" value="AMINODEOXYCHORISMATE LYASE"/>
    <property type="match status" value="1"/>
</dbReference>
<comment type="similarity">
    <text evidence="5 15">Belongs to the class-IV pyridoxal-phosphate-dependent aminotransferase family.</text>
</comment>
<dbReference type="PROSITE" id="PS00770">
    <property type="entry name" value="AA_TRANSFER_CLASS_4"/>
    <property type="match status" value="1"/>
</dbReference>
<evidence type="ECO:0000256" key="11">
    <source>
        <dbReference type="ARBA" id="ARBA00048212"/>
    </source>
</evidence>
<comment type="pathway">
    <text evidence="4">Amino-acid biosynthesis; L-leucine biosynthesis; L-leucine from 3-methyl-2-oxobutanoate: step 4/4.</text>
</comment>
<keyword evidence="7 16" id="KW-0663">Pyridoxal phosphate</keyword>
<evidence type="ECO:0000256" key="6">
    <source>
        <dbReference type="ARBA" id="ARBA00011738"/>
    </source>
</evidence>
<dbReference type="InterPro" id="IPR018300">
    <property type="entry name" value="Aminotrans_IV_CS"/>
</dbReference>
<proteinExistence type="inferred from homology"/>
<keyword evidence="9 17" id="KW-0456">Lyase</keyword>
<dbReference type="GO" id="GO:0008696">
    <property type="term" value="F:4-amino-4-deoxychorismate lyase activity"/>
    <property type="evidence" value="ECO:0007669"/>
    <property type="project" value="UniProtKB-EC"/>
</dbReference>
<evidence type="ECO:0000256" key="5">
    <source>
        <dbReference type="ARBA" id="ARBA00009320"/>
    </source>
</evidence>
<evidence type="ECO:0000256" key="1">
    <source>
        <dbReference type="ARBA" id="ARBA00001933"/>
    </source>
</evidence>
<dbReference type="CDD" id="cd00449">
    <property type="entry name" value="PLPDE_IV"/>
    <property type="match status" value="1"/>
</dbReference>
<dbReference type="InterPro" id="IPR036038">
    <property type="entry name" value="Aminotransferase-like"/>
</dbReference>
<dbReference type="InterPro" id="IPR001544">
    <property type="entry name" value="Aminotrans_IV"/>
</dbReference>
<organism evidence="17 18">
    <name type="scientific">Candidatus Nitronereus thalassa</name>
    <dbReference type="NCBI Taxonomy" id="3020898"/>
    <lineage>
        <taxon>Bacteria</taxon>
        <taxon>Pseudomonadati</taxon>
        <taxon>Nitrospirota</taxon>
        <taxon>Nitrospiria</taxon>
        <taxon>Nitrospirales</taxon>
        <taxon>Nitrospiraceae</taxon>
        <taxon>Candidatus Nitronereus</taxon>
    </lineage>
</organism>
<dbReference type="EMBL" id="JAQOUE010000001">
    <property type="protein sequence ID" value="MDT7043240.1"/>
    <property type="molecule type" value="Genomic_DNA"/>
</dbReference>
<evidence type="ECO:0000256" key="9">
    <source>
        <dbReference type="ARBA" id="ARBA00023239"/>
    </source>
</evidence>
<evidence type="ECO:0000256" key="2">
    <source>
        <dbReference type="ARBA" id="ARBA00004824"/>
    </source>
</evidence>
<comment type="subunit">
    <text evidence="6">Homodimer.</text>
</comment>
<dbReference type="InterPro" id="IPR043132">
    <property type="entry name" value="BCAT-like_C"/>
</dbReference>
<evidence type="ECO:0000256" key="16">
    <source>
        <dbReference type="RuleBase" id="RU004516"/>
    </source>
</evidence>
<keyword evidence="8" id="KW-0289">Folate biosynthesis</keyword>
<comment type="catalytic activity">
    <reaction evidence="11">
        <text>L-valine + 2-oxoglutarate = 3-methyl-2-oxobutanoate + L-glutamate</text>
        <dbReference type="Rhea" id="RHEA:24813"/>
        <dbReference type="ChEBI" id="CHEBI:11851"/>
        <dbReference type="ChEBI" id="CHEBI:16810"/>
        <dbReference type="ChEBI" id="CHEBI:29985"/>
        <dbReference type="ChEBI" id="CHEBI:57762"/>
        <dbReference type="EC" id="2.6.1.42"/>
    </reaction>
</comment>
<dbReference type="InterPro" id="IPR017824">
    <property type="entry name" value="Aminodeoxychorismate_lyase_IV"/>
</dbReference>
<protein>
    <submittedName>
        <fullName evidence="17">Aminodeoxychorismate lyase</fullName>
        <ecNumber evidence="17">4.1.3.38</ecNumber>
    </submittedName>
</protein>
<evidence type="ECO:0000313" key="17">
    <source>
        <dbReference type="EMBL" id="MDT7043240.1"/>
    </source>
</evidence>
<comment type="pathway">
    <text evidence="2">Amino-acid biosynthesis; L-isoleucine biosynthesis; L-isoleucine from 2-oxobutanoate: step 4/4.</text>
</comment>
<dbReference type="SUPFAM" id="SSF56752">
    <property type="entry name" value="D-aminoacid aminotransferase-like PLP-dependent enzymes"/>
    <property type="match status" value="1"/>
</dbReference>
<dbReference type="Gene3D" id="3.30.470.10">
    <property type="match status" value="1"/>
</dbReference>
<comment type="caution">
    <text evidence="17">The sequence shown here is derived from an EMBL/GenBank/DDBJ whole genome shotgun (WGS) entry which is preliminary data.</text>
</comment>
<dbReference type="Gene3D" id="3.20.10.10">
    <property type="entry name" value="D-amino Acid Aminotransferase, subunit A, domain 2"/>
    <property type="match status" value="1"/>
</dbReference>
<comment type="pathway">
    <text evidence="3">Amino-acid biosynthesis; L-valine biosynthesis; L-valine from pyruvate: step 4/4.</text>
</comment>
<reference evidence="17 18" key="1">
    <citation type="journal article" date="2023" name="ISME J.">
        <title>Cultivation and genomic characterization of novel and ubiquitous marine nitrite-oxidizing bacteria from the Nitrospirales.</title>
        <authorList>
            <person name="Mueller A.J."/>
            <person name="Daebeler A."/>
            <person name="Herbold C.W."/>
            <person name="Kirkegaard R.H."/>
            <person name="Daims H."/>
        </authorList>
    </citation>
    <scope>NUCLEOTIDE SEQUENCE [LARGE SCALE GENOMIC DNA]</scope>
    <source>
        <strain evidence="17 18">EB</strain>
    </source>
</reference>
<dbReference type="NCBIfam" id="TIGR03461">
    <property type="entry name" value="pabC_Proteo"/>
    <property type="match status" value="1"/>
</dbReference>
<comment type="catalytic activity">
    <reaction evidence="14">
        <text>4-amino-4-deoxychorismate = 4-aminobenzoate + pyruvate + H(+)</text>
        <dbReference type="Rhea" id="RHEA:16201"/>
        <dbReference type="ChEBI" id="CHEBI:15361"/>
        <dbReference type="ChEBI" id="CHEBI:15378"/>
        <dbReference type="ChEBI" id="CHEBI:17836"/>
        <dbReference type="ChEBI" id="CHEBI:58406"/>
        <dbReference type="EC" id="4.1.3.38"/>
    </reaction>
</comment>
<evidence type="ECO:0000313" key="18">
    <source>
        <dbReference type="Proteomes" id="UP001250932"/>
    </source>
</evidence>
<gene>
    <name evidence="17" type="primary">pabC</name>
    <name evidence="17" type="ORF">PPG34_12840</name>
</gene>
<evidence type="ECO:0000256" key="13">
    <source>
        <dbReference type="ARBA" id="ARBA00049229"/>
    </source>
</evidence>
<comment type="cofactor">
    <cofactor evidence="1 16">
        <name>pyridoxal 5'-phosphate</name>
        <dbReference type="ChEBI" id="CHEBI:597326"/>
    </cofactor>
</comment>
<comment type="pathway">
    <text evidence="10">Cofactor biosynthesis; tetrahydrofolate biosynthesis; 4-aminobenzoate from chorismate: step 2/2.</text>
</comment>
<dbReference type="RefSeq" id="WP_313833769.1">
    <property type="nucleotide sequence ID" value="NZ_JAQOUE010000001.1"/>
</dbReference>
<dbReference type="InterPro" id="IPR043131">
    <property type="entry name" value="BCAT-like_N"/>
</dbReference>
<evidence type="ECO:0000256" key="15">
    <source>
        <dbReference type="RuleBase" id="RU004106"/>
    </source>
</evidence>
<evidence type="ECO:0000256" key="14">
    <source>
        <dbReference type="ARBA" id="ARBA00049529"/>
    </source>
</evidence>
<comment type="catalytic activity">
    <reaction evidence="12">
        <text>L-isoleucine + 2-oxoglutarate = (S)-3-methyl-2-oxopentanoate + L-glutamate</text>
        <dbReference type="Rhea" id="RHEA:24801"/>
        <dbReference type="ChEBI" id="CHEBI:16810"/>
        <dbReference type="ChEBI" id="CHEBI:29985"/>
        <dbReference type="ChEBI" id="CHEBI:35146"/>
        <dbReference type="ChEBI" id="CHEBI:58045"/>
        <dbReference type="EC" id="2.6.1.42"/>
    </reaction>
</comment>
<dbReference type="InterPro" id="IPR050571">
    <property type="entry name" value="Class-IV_PLP-Dep_Aminotrnsfr"/>
</dbReference>
<evidence type="ECO:0000256" key="3">
    <source>
        <dbReference type="ARBA" id="ARBA00004931"/>
    </source>
</evidence>
<keyword evidence="18" id="KW-1185">Reference proteome</keyword>
<evidence type="ECO:0000256" key="8">
    <source>
        <dbReference type="ARBA" id="ARBA00022909"/>
    </source>
</evidence>
<dbReference type="EC" id="4.1.3.38" evidence="17"/>